<keyword evidence="4 5" id="KW-0472">Membrane</keyword>
<sequence length="152" mass="16100">MQGKDFIPLGLRVLCAIGALLYIIGAFTNLIRPNCYTVWITALYAVLAGFFVLITEFSPLGLSKLLKVVPFVGEYFGRGLLYIGFGLMTLGGEMGGLSIAGGAILIASGVGSLALHFVMPADEQGGYAMEDGQGVFTRYEEETDGGGQYGQL</sequence>
<evidence type="ECO:0000313" key="6">
    <source>
        <dbReference type="EMBL" id="CEM07202.1"/>
    </source>
</evidence>
<dbReference type="VEuPathDB" id="CryptoDB:Cvel_15175"/>
<gene>
    <name evidence="6" type="ORF">Cvel_15175</name>
</gene>
<reference evidence="6" key="1">
    <citation type="submission" date="2014-11" db="EMBL/GenBank/DDBJ databases">
        <authorList>
            <person name="Otto D Thomas"/>
            <person name="Naeem Raeece"/>
        </authorList>
    </citation>
    <scope>NUCLEOTIDE SEQUENCE</scope>
</reference>
<evidence type="ECO:0008006" key="7">
    <source>
        <dbReference type="Google" id="ProtNLM"/>
    </source>
</evidence>
<protein>
    <recommendedName>
        <fullName evidence="7">COPI associated protein</fullName>
    </recommendedName>
</protein>
<proteinExistence type="predicted"/>
<accession>A0A0G4F4E1</accession>
<evidence type="ECO:0000256" key="2">
    <source>
        <dbReference type="ARBA" id="ARBA00022692"/>
    </source>
</evidence>
<organism evidence="6">
    <name type="scientific">Chromera velia CCMP2878</name>
    <dbReference type="NCBI Taxonomy" id="1169474"/>
    <lineage>
        <taxon>Eukaryota</taxon>
        <taxon>Sar</taxon>
        <taxon>Alveolata</taxon>
        <taxon>Colpodellida</taxon>
        <taxon>Chromeraceae</taxon>
        <taxon>Chromera</taxon>
    </lineage>
</organism>
<dbReference type="Pfam" id="PF08507">
    <property type="entry name" value="COPI_assoc"/>
    <property type="match status" value="1"/>
</dbReference>
<dbReference type="AlphaFoldDB" id="A0A0G4F4E1"/>
<feature type="transmembrane region" description="Helical" evidence="5">
    <location>
        <begin position="6"/>
        <end position="24"/>
    </location>
</feature>
<keyword evidence="2 5" id="KW-0812">Transmembrane</keyword>
<evidence type="ECO:0000256" key="5">
    <source>
        <dbReference type="SAM" id="Phobius"/>
    </source>
</evidence>
<dbReference type="InterPro" id="IPR013714">
    <property type="entry name" value="Golgi_TVP15"/>
</dbReference>
<evidence type="ECO:0000256" key="1">
    <source>
        <dbReference type="ARBA" id="ARBA00004141"/>
    </source>
</evidence>
<evidence type="ECO:0000256" key="4">
    <source>
        <dbReference type="ARBA" id="ARBA00023136"/>
    </source>
</evidence>
<evidence type="ECO:0000256" key="3">
    <source>
        <dbReference type="ARBA" id="ARBA00022989"/>
    </source>
</evidence>
<feature type="transmembrane region" description="Helical" evidence="5">
    <location>
        <begin position="75"/>
        <end position="92"/>
    </location>
</feature>
<name>A0A0G4F4E1_9ALVE</name>
<keyword evidence="3 5" id="KW-1133">Transmembrane helix</keyword>
<dbReference type="EMBL" id="CDMZ01000121">
    <property type="protein sequence ID" value="CEM07202.1"/>
    <property type="molecule type" value="Genomic_DNA"/>
</dbReference>
<dbReference type="GO" id="GO:0016020">
    <property type="term" value="C:membrane"/>
    <property type="evidence" value="ECO:0007669"/>
    <property type="project" value="UniProtKB-SubCell"/>
</dbReference>
<feature type="transmembrane region" description="Helical" evidence="5">
    <location>
        <begin position="36"/>
        <end position="55"/>
    </location>
</feature>
<feature type="transmembrane region" description="Helical" evidence="5">
    <location>
        <begin position="99"/>
        <end position="119"/>
    </location>
</feature>
<comment type="subcellular location">
    <subcellularLocation>
        <location evidence="1">Membrane</location>
        <topology evidence="1">Multi-pass membrane protein</topology>
    </subcellularLocation>
</comment>